<evidence type="ECO:0000313" key="7">
    <source>
        <dbReference type="EMBL" id="NCU18873.1"/>
    </source>
</evidence>
<proteinExistence type="predicted"/>
<sequence length="537" mass="59181">MGSKLIRGTMILTLGTYISKILGLFYVIPFNALVGTSGVALYQYGYVPYTIFISIATAGIPMAVSKTISKYNALEEYAVSRRLFKSGLAIMLATGFMAFLILFMLAPTLAQLIIPADDLTSNVEDVTAVIRAVSFALIIVPFMSLIRGFFQGHGSMGPSAVSQVVEQIVRIAFLLLGAFIVLQILNGSIVFAVQLATFAAFVGAIGGLAVLFWYWIKRKPHLDALLAQDRGQVQISLSQMYKEIIVSAIPFIIVGIAIPLFQMVDTLTFNKTMASIGLAAQSEAQYAMLNFNSHKIVIIPVSIATAFSLTLVPLITNSFVNENHKDLRLQLNQTFQVLLFLTLPATVGIMILAEPMYSFFYGYNLDGAEILLAYAPVALLFALFSVTAAILQGINRQKFTVFNLLVGLLIKMLLNIPLIEAYQAYGMIYATAIGFGVAIILNLIIIRTYAFYRYRLVFRRSLLILIFNGIMGVVVYFSYKLFALFIPVENQLTALILILLCAAIGGIVYFYLSLKSKLAFLLFPEQMQSLKRKLGIS</sequence>
<evidence type="ECO:0000256" key="3">
    <source>
        <dbReference type="ARBA" id="ARBA00022692"/>
    </source>
</evidence>
<feature type="transmembrane region" description="Helical" evidence="6">
    <location>
        <begin position="171"/>
        <end position="192"/>
    </location>
</feature>
<comment type="subcellular location">
    <subcellularLocation>
        <location evidence="1">Cell membrane</location>
        <topology evidence="1">Multi-pass membrane protein</topology>
    </subcellularLocation>
</comment>
<keyword evidence="4 6" id="KW-1133">Transmembrane helix</keyword>
<dbReference type="InterPro" id="IPR024923">
    <property type="entry name" value="PG_synth_SpoVB"/>
</dbReference>
<dbReference type="CDD" id="cd13124">
    <property type="entry name" value="MATE_SpoVB_like"/>
    <property type="match status" value="1"/>
</dbReference>
<dbReference type="InterPro" id="IPR050833">
    <property type="entry name" value="Poly_Biosynth_Transport"/>
</dbReference>
<keyword evidence="3 6" id="KW-0812">Transmembrane</keyword>
<feature type="transmembrane region" description="Helical" evidence="6">
    <location>
        <begin position="244"/>
        <end position="264"/>
    </location>
</feature>
<feature type="transmembrane region" description="Helical" evidence="6">
    <location>
        <begin position="492"/>
        <end position="512"/>
    </location>
</feature>
<protein>
    <submittedName>
        <fullName evidence="7">Polysaccharide biosynthesis protein</fullName>
    </submittedName>
</protein>
<dbReference type="PIRSF" id="PIRSF038958">
    <property type="entry name" value="PG_synth_SpoVB"/>
    <property type="match status" value="1"/>
</dbReference>
<dbReference type="RefSeq" id="WP_161921701.1">
    <property type="nucleotide sequence ID" value="NZ_JAACYS010000088.1"/>
</dbReference>
<reference evidence="7 8" key="1">
    <citation type="submission" date="2020-01" db="EMBL/GenBank/DDBJ databases">
        <title>A novel Bacillus sp. from Pasinler.</title>
        <authorList>
            <person name="Adiguzel A."/>
            <person name="Ay H."/>
            <person name="Baltaci M.O."/>
        </authorList>
    </citation>
    <scope>NUCLEOTIDE SEQUENCE [LARGE SCALE GENOMIC DNA]</scope>
    <source>
        <strain evidence="7 8">P1</strain>
    </source>
</reference>
<feature type="transmembrane region" description="Helical" evidence="6">
    <location>
        <begin position="462"/>
        <end position="486"/>
    </location>
</feature>
<feature type="transmembrane region" description="Helical" evidence="6">
    <location>
        <begin position="21"/>
        <end position="40"/>
    </location>
</feature>
<evidence type="ECO:0000313" key="8">
    <source>
        <dbReference type="Proteomes" id="UP000743899"/>
    </source>
</evidence>
<keyword evidence="5 6" id="KW-0472">Membrane</keyword>
<accession>A0ABX0A607</accession>
<feature type="transmembrane region" description="Helical" evidence="6">
    <location>
        <begin position="401"/>
        <end position="419"/>
    </location>
</feature>
<dbReference type="PANTHER" id="PTHR30250:SF21">
    <property type="entry name" value="LIPID II FLIPPASE MURJ"/>
    <property type="match status" value="1"/>
</dbReference>
<evidence type="ECO:0000256" key="5">
    <source>
        <dbReference type="ARBA" id="ARBA00023136"/>
    </source>
</evidence>
<evidence type="ECO:0000256" key="4">
    <source>
        <dbReference type="ARBA" id="ARBA00022989"/>
    </source>
</evidence>
<dbReference type="PANTHER" id="PTHR30250">
    <property type="entry name" value="PST FAMILY PREDICTED COLANIC ACID TRANSPORTER"/>
    <property type="match status" value="1"/>
</dbReference>
<feature type="transmembrane region" description="Helical" evidence="6">
    <location>
        <begin position="46"/>
        <end position="65"/>
    </location>
</feature>
<feature type="transmembrane region" description="Helical" evidence="6">
    <location>
        <begin position="296"/>
        <end position="316"/>
    </location>
</feature>
<name>A0ABX0A607_9BACI</name>
<dbReference type="EMBL" id="JAACYS010000088">
    <property type="protein sequence ID" value="NCU18873.1"/>
    <property type="molecule type" value="Genomic_DNA"/>
</dbReference>
<feature type="transmembrane region" description="Helical" evidence="6">
    <location>
        <begin position="129"/>
        <end position="150"/>
    </location>
</feature>
<feature type="transmembrane region" description="Helical" evidence="6">
    <location>
        <begin position="86"/>
        <end position="109"/>
    </location>
</feature>
<comment type="caution">
    <text evidence="7">The sequence shown here is derived from an EMBL/GenBank/DDBJ whole genome shotgun (WGS) entry which is preliminary data.</text>
</comment>
<gene>
    <name evidence="7" type="ORF">GW534_14425</name>
</gene>
<evidence type="ECO:0000256" key="6">
    <source>
        <dbReference type="SAM" id="Phobius"/>
    </source>
</evidence>
<dbReference type="Pfam" id="PF01943">
    <property type="entry name" value="Polysacc_synt"/>
    <property type="match status" value="1"/>
</dbReference>
<organism evidence="7 8">
    <name type="scientific">Pallidibacillus pasinlerensis</name>
    <dbReference type="NCBI Taxonomy" id="2703818"/>
    <lineage>
        <taxon>Bacteria</taxon>
        <taxon>Bacillati</taxon>
        <taxon>Bacillota</taxon>
        <taxon>Bacilli</taxon>
        <taxon>Bacillales</taxon>
        <taxon>Bacillaceae</taxon>
        <taxon>Pallidibacillus</taxon>
    </lineage>
</organism>
<dbReference type="InterPro" id="IPR002797">
    <property type="entry name" value="Polysacc_synth"/>
</dbReference>
<dbReference type="Proteomes" id="UP000743899">
    <property type="component" value="Unassembled WGS sequence"/>
</dbReference>
<evidence type="ECO:0000256" key="1">
    <source>
        <dbReference type="ARBA" id="ARBA00004651"/>
    </source>
</evidence>
<evidence type="ECO:0000256" key="2">
    <source>
        <dbReference type="ARBA" id="ARBA00022475"/>
    </source>
</evidence>
<feature type="transmembrane region" description="Helical" evidence="6">
    <location>
        <begin position="372"/>
        <end position="394"/>
    </location>
</feature>
<keyword evidence="2" id="KW-1003">Cell membrane</keyword>
<feature type="transmembrane region" description="Helical" evidence="6">
    <location>
        <begin position="425"/>
        <end position="450"/>
    </location>
</feature>
<feature type="transmembrane region" description="Helical" evidence="6">
    <location>
        <begin position="198"/>
        <end position="216"/>
    </location>
</feature>
<feature type="transmembrane region" description="Helical" evidence="6">
    <location>
        <begin position="337"/>
        <end position="360"/>
    </location>
</feature>
<keyword evidence="8" id="KW-1185">Reference proteome</keyword>